<dbReference type="PANTHER" id="PTHR28110:SF1">
    <property type="entry name" value="TRANSMEMBRANE PROTEIN"/>
    <property type="match status" value="1"/>
</dbReference>
<dbReference type="Pfam" id="PF13242">
    <property type="entry name" value="Hydrolase_like"/>
    <property type="match status" value="1"/>
</dbReference>
<dbReference type="InterPro" id="IPR006357">
    <property type="entry name" value="HAD-SF_hydro_IIA"/>
</dbReference>
<comment type="caution">
    <text evidence="2">The sequence shown here is derived from an EMBL/GenBank/DDBJ whole genome shotgun (WGS) entry which is preliminary data.</text>
</comment>
<dbReference type="GO" id="GO:0005737">
    <property type="term" value="C:cytoplasm"/>
    <property type="evidence" value="ECO:0007669"/>
    <property type="project" value="TreeGrafter"/>
</dbReference>
<dbReference type="InterPro" id="IPR036412">
    <property type="entry name" value="HAD-like_sf"/>
</dbReference>
<dbReference type="EMBL" id="JANKHO010001234">
    <property type="protein sequence ID" value="KAJ3502759.1"/>
    <property type="molecule type" value="Genomic_DNA"/>
</dbReference>
<feature type="region of interest" description="Disordered" evidence="1">
    <location>
        <begin position="23"/>
        <end position="45"/>
    </location>
</feature>
<sequence>MLPARLFSQSSLRRPLFAPIAVKSSSRHTPRPSPPRCSRNIASNASQEPPPFAFVFDIDGVLLRGPDILPAAKRALNILEGDNVLRKKIPYILLTNGGGVGEHERCEKLSAQLGLPISPSQYCQAHTILKKFSHKYADKPVLVLGGKLDTVRKVAHGYGYRKAFTTLDVLAWKPSHRKAGHDDFSKTPISAVFVYHDPRNWALDVQVACDVIQSGGIIGGPYVNLKDQDEPVELIFCNPDLLWKSDFDRPRLGQGAFKTAFQAVFQAVTGSEYPHVQFGKPTEATYEFAEELLEARVQEMYGSGARLSSHIYMVGDNPESDIAGANFAEWFSVLVKTGVYEPSYGLPSHLPTYYADDVEEAVKWAVDREMTSSEDIRLDPPRYQRKGRLETSPKKRLYETLTRRSRLTNLGVFLLIGFSVVSFLFNFGHWISTPPDPLSSHHALQLTTIQRRPWHSNLNHLIMVPCHAIWKGSDSWLNEGDWMLEPYQKGPGRVKAFYEHIARSAELAANDPHSLLVFSGGQTKLVSSTTEGESYLRLAQTAGILPDQTHSLPFGRATTESYAMDSYQNLLFSIARFHEFTGHFPTKITVVGYEFKRPRFMELHRTALRWPEAKFEYIGVDPEHDSGTNALEGELQNGYLPYTQDKYGCHSTLLNKRRQRNPYSRFHPYHASSPDLIPLLDWCPGDAEGGGSRLFEGPLPWDHSKIRQDT</sequence>
<organism evidence="2 3">
    <name type="scientific">Agrocybe chaxingu</name>
    <dbReference type="NCBI Taxonomy" id="84603"/>
    <lineage>
        <taxon>Eukaryota</taxon>
        <taxon>Fungi</taxon>
        <taxon>Dikarya</taxon>
        <taxon>Basidiomycota</taxon>
        <taxon>Agaricomycotina</taxon>
        <taxon>Agaricomycetes</taxon>
        <taxon>Agaricomycetidae</taxon>
        <taxon>Agaricales</taxon>
        <taxon>Agaricineae</taxon>
        <taxon>Strophariaceae</taxon>
        <taxon>Agrocybe</taxon>
    </lineage>
</organism>
<keyword evidence="3" id="KW-1185">Reference proteome</keyword>
<dbReference type="Gene3D" id="3.40.50.1000">
    <property type="entry name" value="HAD superfamily/HAD-like"/>
    <property type="match status" value="2"/>
</dbReference>
<dbReference type="NCBIfam" id="TIGR01456">
    <property type="entry name" value="CECR5"/>
    <property type="match status" value="1"/>
</dbReference>
<dbReference type="Pfam" id="PF13344">
    <property type="entry name" value="Hydrolase_6"/>
    <property type="match status" value="1"/>
</dbReference>
<evidence type="ECO:0000256" key="1">
    <source>
        <dbReference type="SAM" id="MobiDB-lite"/>
    </source>
</evidence>
<evidence type="ECO:0000313" key="3">
    <source>
        <dbReference type="Proteomes" id="UP001148786"/>
    </source>
</evidence>
<dbReference type="PANTHER" id="PTHR28110">
    <property type="entry name" value="TRANSMEMBRANE PROTEIN"/>
    <property type="match status" value="1"/>
</dbReference>
<dbReference type="AlphaFoldDB" id="A0A9W8MQI3"/>
<gene>
    <name evidence="2" type="ORF">NLJ89_g8740</name>
</gene>
<dbReference type="NCBIfam" id="TIGR01460">
    <property type="entry name" value="HAD-SF-IIA"/>
    <property type="match status" value="1"/>
</dbReference>
<dbReference type="Proteomes" id="UP001148786">
    <property type="component" value="Unassembled WGS sequence"/>
</dbReference>
<proteinExistence type="predicted"/>
<name>A0A9W8MQI3_9AGAR</name>
<dbReference type="SUPFAM" id="SSF56784">
    <property type="entry name" value="HAD-like"/>
    <property type="match status" value="1"/>
</dbReference>
<dbReference type="InterPro" id="IPR006353">
    <property type="entry name" value="HAD-SF_hydro_IIA_CECR5"/>
</dbReference>
<dbReference type="InterPro" id="IPR055323">
    <property type="entry name" value="C57A10.07/YOR238W"/>
</dbReference>
<dbReference type="InterPro" id="IPR023214">
    <property type="entry name" value="HAD_sf"/>
</dbReference>
<accession>A0A9W8MQI3</accession>
<protein>
    <submittedName>
        <fullName evidence="2">Uncharacterized protein</fullName>
    </submittedName>
</protein>
<evidence type="ECO:0000313" key="2">
    <source>
        <dbReference type="EMBL" id="KAJ3502759.1"/>
    </source>
</evidence>
<dbReference type="OrthoDB" id="4347at2759"/>
<reference evidence="2" key="1">
    <citation type="submission" date="2022-07" db="EMBL/GenBank/DDBJ databases">
        <title>Genome Sequence of Agrocybe chaxingu.</title>
        <authorList>
            <person name="Buettner E."/>
        </authorList>
    </citation>
    <scope>NUCLEOTIDE SEQUENCE</scope>
    <source>
        <strain evidence="2">MP-N11</strain>
    </source>
</reference>